<dbReference type="RefSeq" id="WP_174448217.1">
    <property type="nucleotide sequence ID" value="NZ_AP018732.1"/>
</dbReference>
<dbReference type="SUPFAM" id="SSF53146">
    <property type="entry name" value="Nitrogenase accessory factor-like"/>
    <property type="match status" value="1"/>
</dbReference>
<accession>A0A4P2VL98</accession>
<proteinExistence type="predicted"/>
<dbReference type="Gene3D" id="3.30.420.130">
    <property type="entry name" value="Dinitrogenase iron-molybdenum cofactor biosynthesis domain"/>
    <property type="match status" value="1"/>
</dbReference>
<dbReference type="KEGG" id="ccai:NAS2_0539"/>
<gene>
    <name evidence="2" type="ORF">NAS2_0539</name>
</gene>
<organism evidence="2 3">
    <name type="scientific">Conexivisphaera calida</name>
    <dbReference type="NCBI Taxonomy" id="1874277"/>
    <lineage>
        <taxon>Archaea</taxon>
        <taxon>Nitrososphaerota</taxon>
        <taxon>Conexivisphaeria</taxon>
        <taxon>Conexivisphaerales</taxon>
        <taxon>Conexivisphaeraceae</taxon>
        <taxon>Conexivisphaera</taxon>
    </lineage>
</organism>
<protein>
    <recommendedName>
        <fullName evidence="4">Dinitrogenase iron-molybdenum cofactor biosynthesis domain-containing protein</fullName>
    </recommendedName>
</protein>
<reference evidence="2 3" key="1">
    <citation type="journal article" date="2019" name="ISME J.">
        <title>Isolation and characterization of a thermophilic sulfur- and iron-reducing thaumarchaeote from a terrestrial acidic hot spring.</title>
        <authorList>
            <person name="Kato S."/>
            <person name="Itoh T."/>
            <person name="Yuki M."/>
            <person name="Nagamori M."/>
            <person name="Ohnishi M."/>
            <person name="Uematsu K."/>
            <person name="Suzuki K."/>
            <person name="Takashina T."/>
            <person name="Ohkuma M."/>
        </authorList>
    </citation>
    <scope>NUCLEOTIDE SEQUENCE [LARGE SCALE GENOMIC DNA]</scope>
    <source>
        <strain evidence="2 3">NAS-02</strain>
    </source>
</reference>
<dbReference type="EMBL" id="AP018732">
    <property type="protein sequence ID" value="BBE41928.1"/>
    <property type="molecule type" value="Genomic_DNA"/>
</dbReference>
<evidence type="ECO:0000256" key="1">
    <source>
        <dbReference type="SAM" id="MobiDB-lite"/>
    </source>
</evidence>
<dbReference type="Proteomes" id="UP000509448">
    <property type="component" value="Chromosome"/>
</dbReference>
<evidence type="ECO:0008006" key="4">
    <source>
        <dbReference type="Google" id="ProtNLM"/>
    </source>
</evidence>
<feature type="region of interest" description="Disordered" evidence="1">
    <location>
        <begin position="43"/>
        <end position="72"/>
    </location>
</feature>
<dbReference type="InterPro" id="IPR036105">
    <property type="entry name" value="DiNase_FeMo-co_biosyn_sf"/>
</dbReference>
<sequence>MRIVAPSKEDRGLDSRVTAHPRRAPYIIVVDVDDSGNISSVRAIPNPYAGDEAEHGGGGAGRGGRAHGGEGGAGFSQFLSSLKPDVMITYVPPESRGFRETRDAGLKVYRPRRTVGESVKALLAGELEEVTWDDAGEGGRTSAR</sequence>
<dbReference type="AlphaFoldDB" id="A0A4P2VL98"/>
<evidence type="ECO:0000313" key="2">
    <source>
        <dbReference type="EMBL" id="BBE41928.1"/>
    </source>
</evidence>
<evidence type="ECO:0000313" key="3">
    <source>
        <dbReference type="Proteomes" id="UP000509448"/>
    </source>
</evidence>
<dbReference type="GeneID" id="55584357"/>
<keyword evidence="3" id="KW-1185">Reference proteome</keyword>
<name>A0A4P2VL98_9ARCH</name>